<evidence type="ECO:0000256" key="4">
    <source>
        <dbReference type="ARBA" id="ARBA00022741"/>
    </source>
</evidence>
<dbReference type="GO" id="GO:0004674">
    <property type="term" value="F:protein serine/threonine kinase activity"/>
    <property type="evidence" value="ECO:0007669"/>
    <property type="project" value="UniProtKB-KW"/>
</dbReference>
<keyword evidence="4" id="KW-0547">Nucleotide-binding</keyword>
<dbReference type="PROSITE" id="PS00108">
    <property type="entry name" value="PROTEIN_KINASE_ST"/>
    <property type="match status" value="1"/>
</dbReference>
<dbReference type="Gene3D" id="1.10.510.10">
    <property type="entry name" value="Transferase(Phosphotransferase) domain 1"/>
    <property type="match status" value="1"/>
</dbReference>
<reference evidence="10 11" key="1">
    <citation type="journal article" date="2010" name="Genome Biol.">
        <title>A first genome assembly of the barley fungal pathogen Pyrenophora teres f. teres.</title>
        <authorList>
            <person name="Ellwood S.R."/>
            <person name="Liu Z."/>
            <person name="Syme R.A."/>
            <person name="Lai Z."/>
            <person name="Hane J.K."/>
            <person name="Keiper F."/>
            <person name="Moffat C.S."/>
            <person name="Oliver R.P."/>
            <person name="Friesen T.L."/>
        </authorList>
    </citation>
    <scope>NUCLEOTIDE SEQUENCE [LARGE SCALE GENOMIC DNA]</scope>
    <source>
        <strain evidence="10 11">0-1</strain>
    </source>
</reference>
<name>E3S8N9_PYRTT</name>
<gene>
    <name evidence="10" type="ORF">PTT_19360</name>
</gene>
<keyword evidence="2" id="KW-0723">Serine/threonine-protein kinase</keyword>
<dbReference type="OrthoDB" id="310217at2759"/>
<dbReference type="InterPro" id="IPR053235">
    <property type="entry name" value="Ser_Thr_kinase"/>
</dbReference>
<evidence type="ECO:0000256" key="2">
    <source>
        <dbReference type="ARBA" id="ARBA00022527"/>
    </source>
</evidence>
<dbReference type="HOGENOM" id="CLU_748162_0_0_1"/>
<evidence type="ECO:0000256" key="7">
    <source>
        <dbReference type="ARBA" id="ARBA00047899"/>
    </source>
</evidence>
<dbReference type="Pfam" id="PF00069">
    <property type="entry name" value="Pkinase"/>
    <property type="match status" value="1"/>
</dbReference>
<protein>
    <recommendedName>
        <fullName evidence="1">non-specific serine/threonine protein kinase</fullName>
        <ecNumber evidence="1">2.7.11.1</ecNumber>
    </recommendedName>
</protein>
<sequence length="332" mass="38043">MASRTNTKLLIVKKVLPFGQRAEPLEIVILALVPECNRVVRPIYYSHADLDPEHGTAIFHHYPMGDLAYWKYQEFDNKNWKPVSESFIWRFFLQISQALAFIQGRIGPNQDERGCIIYCDIKPMNILVVSNGTIYPSFKLHDFNCATVYDASEANQASSCGTYQWQPPENTTQGINTEAADLWALDACIHFLATGKSPMTTEHSRAYAAAQYRANNNQHPESAEEYNKVDHYYDAHAPRRIILINRDKDDLDQHGLGLSMEEKRAQRIGRECHEYSDELNDWMMQCLSFYSTERPTTERLEHEMGVQAMEMLRKMGGKTALVDMEVKYGGGT</sequence>
<proteinExistence type="predicted"/>
<dbReference type="Proteomes" id="UP000001067">
    <property type="component" value="Unassembled WGS sequence"/>
</dbReference>
<accession>E3S8N9</accession>
<dbReference type="GO" id="GO:0005524">
    <property type="term" value="F:ATP binding"/>
    <property type="evidence" value="ECO:0007669"/>
    <property type="project" value="UniProtKB-KW"/>
</dbReference>
<feature type="domain" description="Protein kinase" evidence="9">
    <location>
        <begin position="1"/>
        <end position="305"/>
    </location>
</feature>
<comment type="catalytic activity">
    <reaction evidence="8">
        <text>L-seryl-[protein] + ATP = O-phospho-L-seryl-[protein] + ADP + H(+)</text>
        <dbReference type="Rhea" id="RHEA:17989"/>
        <dbReference type="Rhea" id="RHEA-COMP:9863"/>
        <dbReference type="Rhea" id="RHEA-COMP:11604"/>
        <dbReference type="ChEBI" id="CHEBI:15378"/>
        <dbReference type="ChEBI" id="CHEBI:29999"/>
        <dbReference type="ChEBI" id="CHEBI:30616"/>
        <dbReference type="ChEBI" id="CHEBI:83421"/>
        <dbReference type="ChEBI" id="CHEBI:456216"/>
        <dbReference type="EC" id="2.7.11.1"/>
    </reaction>
</comment>
<organism evidence="11">
    <name type="scientific">Pyrenophora teres f. teres (strain 0-1)</name>
    <name type="common">Barley net blotch fungus</name>
    <name type="synonym">Drechslera teres f. teres</name>
    <dbReference type="NCBI Taxonomy" id="861557"/>
    <lineage>
        <taxon>Eukaryota</taxon>
        <taxon>Fungi</taxon>
        <taxon>Dikarya</taxon>
        <taxon>Ascomycota</taxon>
        <taxon>Pezizomycotina</taxon>
        <taxon>Dothideomycetes</taxon>
        <taxon>Pleosporomycetidae</taxon>
        <taxon>Pleosporales</taxon>
        <taxon>Pleosporineae</taxon>
        <taxon>Pleosporaceae</taxon>
        <taxon>Pyrenophora</taxon>
    </lineage>
</organism>
<keyword evidence="3" id="KW-0808">Transferase</keyword>
<keyword evidence="11" id="KW-1185">Reference proteome</keyword>
<evidence type="ECO:0000259" key="9">
    <source>
        <dbReference type="PROSITE" id="PS50011"/>
    </source>
</evidence>
<dbReference type="AlphaFoldDB" id="E3S8N9"/>
<evidence type="ECO:0000256" key="5">
    <source>
        <dbReference type="ARBA" id="ARBA00022777"/>
    </source>
</evidence>
<keyword evidence="5" id="KW-0418">Kinase</keyword>
<evidence type="ECO:0000313" key="11">
    <source>
        <dbReference type="Proteomes" id="UP000001067"/>
    </source>
</evidence>
<dbReference type="InterPro" id="IPR000719">
    <property type="entry name" value="Prot_kinase_dom"/>
</dbReference>
<dbReference type="PROSITE" id="PS50011">
    <property type="entry name" value="PROTEIN_KINASE_DOM"/>
    <property type="match status" value="1"/>
</dbReference>
<evidence type="ECO:0000256" key="3">
    <source>
        <dbReference type="ARBA" id="ARBA00022679"/>
    </source>
</evidence>
<evidence type="ECO:0000256" key="1">
    <source>
        <dbReference type="ARBA" id="ARBA00012513"/>
    </source>
</evidence>
<dbReference type="STRING" id="861557.E3S8N9"/>
<evidence type="ECO:0000256" key="6">
    <source>
        <dbReference type="ARBA" id="ARBA00022840"/>
    </source>
</evidence>
<dbReference type="SMART" id="SM00220">
    <property type="entry name" value="S_TKc"/>
    <property type="match status" value="1"/>
</dbReference>
<comment type="catalytic activity">
    <reaction evidence="7">
        <text>L-threonyl-[protein] + ATP = O-phospho-L-threonyl-[protein] + ADP + H(+)</text>
        <dbReference type="Rhea" id="RHEA:46608"/>
        <dbReference type="Rhea" id="RHEA-COMP:11060"/>
        <dbReference type="Rhea" id="RHEA-COMP:11605"/>
        <dbReference type="ChEBI" id="CHEBI:15378"/>
        <dbReference type="ChEBI" id="CHEBI:30013"/>
        <dbReference type="ChEBI" id="CHEBI:30616"/>
        <dbReference type="ChEBI" id="CHEBI:61977"/>
        <dbReference type="ChEBI" id="CHEBI:456216"/>
        <dbReference type="EC" id="2.7.11.1"/>
    </reaction>
</comment>
<dbReference type="InterPro" id="IPR011009">
    <property type="entry name" value="Kinase-like_dom_sf"/>
</dbReference>
<dbReference type="GO" id="GO:0005737">
    <property type="term" value="C:cytoplasm"/>
    <property type="evidence" value="ECO:0007669"/>
    <property type="project" value="TreeGrafter"/>
</dbReference>
<dbReference type="EMBL" id="GL537822">
    <property type="protein sequence ID" value="EFQ85674.1"/>
    <property type="molecule type" value="Genomic_DNA"/>
</dbReference>
<evidence type="ECO:0000313" key="10">
    <source>
        <dbReference type="EMBL" id="EFQ85674.1"/>
    </source>
</evidence>
<dbReference type="KEGG" id="pte:PTT_19360"/>
<dbReference type="PANTHER" id="PTHR24361">
    <property type="entry name" value="MITOGEN-ACTIVATED KINASE KINASE KINASE"/>
    <property type="match status" value="1"/>
</dbReference>
<evidence type="ECO:0000256" key="8">
    <source>
        <dbReference type="ARBA" id="ARBA00048679"/>
    </source>
</evidence>
<dbReference type="InterPro" id="IPR008271">
    <property type="entry name" value="Ser/Thr_kinase_AS"/>
</dbReference>
<keyword evidence="6" id="KW-0067">ATP-binding</keyword>
<dbReference type="SUPFAM" id="SSF56112">
    <property type="entry name" value="Protein kinase-like (PK-like)"/>
    <property type="match status" value="1"/>
</dbReference>
<dbReference type="eggNOG" id="KOG0591">
    <property type="taxonomic scope" value="Eukaryota"/>
</dbReference>
<dbReference type="EC" id="2.7.11.1" evidence="1"/>
<dbReference type="PANTHER" id="PTHR24361:SF433">
    <property type="entry name" value="PROTEIN KINASE DOMAIN-CONTAINING PROTEIN"/>
    <property type="match status" value="1"/>
</dbReference>